<organism evidence="2 3">
    <name type="scientific">Sistotremastrum suecicum HHB10207 ss-3</name>
    <dbReference type="NCBI Taxonomy" id="1314776"/>
    <lineage>
        <taxon>Eukaryota</taxon>
        <taxon>Fungi</taxon>
        <taxon>Dikarya</taxon>
        <taxon>Basidiomycota</taxon>
        <taxon>Agaricomycotina</taxon>
        <taxon>Agaricomycetes</taxon>
        <taxon>Sistotremastrales</taxon>
        <taxon>Sistotremastraceae</taxon>
        <taxon>Sistotremastrum</taxon>
    </lineage>
</organism>
<dbReference type="Proteomes" id="UP000076798">
    <property type="component" value="Unassembled WGS sequence"/>
</dbReference>
<evidence type="ECO:0000313" key="2">
    <source>
        <dbReference type="EMBL" id="KZT34645.1"/>
    </source>
</evidence>
<dbReference type="SUPFAM" id="SSF81383">
    <property type="entry name" value="F-box domain"/>
    <property type="match status" value="1"/>
</dbReference>
<dbReference type="AlphaFoldDB" id="A0A165ZUG4"/>
<dbReference type="InterPro" id="IPR001810">
    <property type="entry name" value="F-box_dom"/>
</dbReference>
<dbReference type="EMBL" id="KV428171">
    <property type="protein sequence ID" value="KZT34645.1"/>
    <property type="molecule type" value="Genomic_DNA"/>
</dbReference>
<proteinExistence type="predicted"/>
<sequence length="286" mass="32812">MIADCFVRDHIAKMGHFELIPSELILHTSESLGISGMISLALTCRRFRALIITSGVLTRAWDKHRLLISKRDPDPSDIYKSALRAYHISRRLSSSEDLTPLRYTVHRRSPPTPYDRIYRPFGNIAVIVDFAGFTMIDMDRPHLKAKLETETEPAVGDEIAPSQMVVLPGSQGILIAYARASLEGITETISLFVDEYSIASDDFGFRRRHLLTRDFYERVGQEPLCTLPYYVIQIYMCDPYVLVFPIKEALFPSVLYNWRTGDLTRFMMRFEKVSQPNNIVNKPPFD</sequence>
<evidence type="ECO:0000259" key="1">
    <source>
        <dbReference type="PROSITE" id="PS50181"/>
    </source>
</evidence>
<protein>
    <recommendedName>
        <fullName evidence="1">F-box domain-containing protein</fullName>
    </recommendedName>
</protein>
<keyword evidence="3" id="KW-1185">Reference proteome</keyword>
<name>A0A165ZUG4_9AGAM</name>
<dbReference type="InterPro" id="IPR036047">
    <property type="entry name" value="F-box-like_dom_sf"/>
</dbReference>
<feature type="domain" description="F-box" evidence="1">
    <location>
        <begin position="14"/>
        <end position="64"/>
    </location>
</feature>
<gene>
    <name evidence="2" type="ORF">SISSUDRAFT_255212</name>
</gene>
<reference evidence="2 3" key="1">
    <citation type="journal article" date="2016" name="Mol. Biol. Evol.">
        <title>Comparative Genomics of Early-Diverging Mushroom-Forming Fungi Provides Insights into the Origins of Lignocellulose Decay Capabilities.</title>
        <authorList>
            <person name="Nagy L.G."/>
            <person name="Riley R."/>
            <person name="Tritt A."/>
            <person name="Adam C."/>
            <person name="Daum C."/>
            <person name="Floudas D."/>
            <person name="Sun H."/>
            <person name="Yadav J.S."/>
            <person name="Pangilinan J."/>
            <person name="Larsson K.H."/>
            <person name="Matsuura K."/>
            <person name="Barry K."/>
            <person name="Labutti K."/>
            <person name="Kuo R."/>
            <person name="Ohm R.A."/>
            <person name="Bhattacharya S.S."/>
            <person name="Shirouzu T."/>
            <person name="Yoshinaga Y."/>
            <person name="Martin F.M."/>
            <person name="Grigoriev I.V."/>
            <person name="Hibbett D.S."/>
        </authorList>
    </citation>
    <scope>NUCLEOTIDE SEQUENCE [LARGE SCALE GENOMIC DNA]</scope>
    <source>
        <strain evidence="2 3">HHB10207 ss-3</strain>
    </source>
</reference>
<evidence type="ECO:0000313" key="3">
    <source>
        <dbReference type="Proteomes" id="UP000076798"/>
    </source>
</evidence>
<dbReference type="PROSITE" id="PS50181">
    <property type="entry name" value="FBOX"/>
    <property type="match status" value="1"/>
</dbReference>
<accession>A0A165ZUG4</accession>